<comment type="caution">
    <text evidence="1">The sequence shown here is derived from an EMBL/GenBank/DDBJ whole genome shotgun (WGS) entry which is preliminary data.</text>
</comment>
<evidence type="ECO:0000313" key="1">
    <source>
        <dbReference type="EMBL" id="MED6234295.1"/>
    </source>
</evidence>
<organism evidence="1 2">
    <name type="scientific">Ataeniobius toweri</name>
    <dbReference type="NCBI Taxonomy" id="208326"/>
    <lineage>
        <taxon>Eukaryota</taxon>
        <taxon>Metazoa</taxon>
        <taxon>Chordata</taxon>
        <taxon>Craniata</taxon>
        <taxon>Vertebrata</taxon>
        <taxon>Euteleostomi</taxon>
        <taxon>Actinopterygii</taxon>
        <taxon>Neopterygii</taxon>
        <taxon>Teleostei</taxon>
        <taxon>Neoteleostei</taxon>
        <taxon>Acanthomorphata</taxon>
        <taxon>Ovalentaria</taxon>
        <taxon>Atherinomorphae</taxon>
        <taxon>Cyprinodontiformes</taxon>
        <taxon>Goodeidae</taxon>
        <taxon>Ataeniobius</taxon>
    </lineage>
</organism>
<gene>
    <name evidence="1" type="ORF">ATANTOWER_026284</name>
</gene>
<sequence>MKAALIPQSSNCLQGALYTPRDPSTKCSAGPLHSINKNITTLQQNKSFRPKKSNGYLVKTLINESLEHRFANSFNIKLVLNNSLPGHSLYESIHGFDKATKSST</sequence>
<protein>
    <submittedName>
        <fullName evidence="1">Uncharacterized protein</fullName>
    </submittedName>
</protein>
<dbReference type="Proteomes" id="UP001345963">
    <property type="component" value="Unassembled WGS sequence"/>
</dbReference>
<name>A0ABU7A9N0_9TELE</name>
<keyword evidence="2" id="KW-1185">Reference proteome</keyword>
<evidence type="ECO:0000313" key="2">
    <source>
        <dbReference type="Proteomes" id="UP001345963"/>
    </source>
</evidence>
<proteinExistence type="predicted"/>
<reference evidence="1 2" key="1">
    <citation type="submission" date="2021-07" db="EMBL/GenBank/DDBJ databases">
        <authorList>
            <person name="Palmer J.M."/>
        </authorList>
    </citation>
    <scope>NUCLEOTIDE SEQUENCE [LARGE SCALE GENOMIC DNA]</scope>
    <source>
        <strain evidence="1 2">AT_MEX2019</strain>
        <tissue evidence="1">Muscle</tissue>
    </source>
</reference>
<dbReference type="EMBL" id="JAHUTI010006203">
    <property type="protein sequence ID" value="MED6234295.1"/>
    <property type="molecule type" value="Genomic_DNA"/>
</dbReference>
<accession>A0ABU7A9N0</accession>